<dbReference type="EMBL" id="SSMC01000001">
    <property type="protein sequence ID" value="THD69762.1"/>
    <property type="molecule type" value="Genomic_DNA"/>
</dbReference>
<feature type="domain" description="RagB/SusD" evidence="7">
    <location>
        <begin position="400"/>
        <end position="507"/>
    </location>
</feature>
<evidence type="ECO:0000256" key="4">
    <source>
        <dbReference type="ARBA" id="ARBA00023136"/>
    </source>
</evidence>
<comment type="subcellular location">
    <subcellularLocation>
        <location evidence="1">Cell outer membrane</location>
    </subcellularLocation>
</comment>
<evidence type="ECO:0000259" key="8">
    <source>
        <dbReference type="Pfam" id="PF14322"/>
    </source>
</evidence>
<keyword evidence="4" id="KW-0472">Membrane</keyword>
<evidence type="ECO:0000313" key="9">
    <source>
        <dbReference type="EMBL" id="THD69762.1"/>
    </source>
</evidence>
<evidence type="ECO:0000256" key="1">
    <source>
        <dbReference type="ARBA" id="ARBA00004442"/>
    </source>
</evidence>
<feature type="signal peptide" evidence="6">
    <location>
        <begin position="1"/>
        <end position="21"/>
    </location>
</feature>
<organism evidence="9 10">
    <name type="scientific">Robertkochia marina</name>
    <dbReference type="NCBI Taxonomy" id="1227945"/>
    <lineage>
        <taxon>Bacteria</taxon>
        <taxon>Pseudomonadati</taxon>
        <taxon>Bacteroidota</taxon>
        <taxon>Flavobacteriia</taxon>
        <taxon>Flavobacteriales</taxon>
        <taxon>Flavobacteriaceae</taxon>
        <taxon>Robertkochia</taxon>
    </lineage>
</organism>
<feature type="chain" id="PRO_5020752589" evidence="6">
    <location>
        <begin position="22"/>
        <end position="507"/>
    </location>
</feature>
<dbReference type="InterPro" id="IPR033985">
    <property type="entry name" value="SusD-like_N"/>
</dbReference>
<dbReference type="PROSITE" id="PS51257">
    <property type="entry name" value="PROKAR_LIPOPROTEIN"/>
    <property type="match status" value="1"/>
</dbReference>
<dbReference type="SUPFAM" id="SSF48452">
    <property type="entry name" value="TPR-like"/>
    <property type="match status" value="1"/>
</dbReference>
<reference evidence="9 10" key="1">
    <citation type="submission" date="2019-04" db="EMBL/GenBank/DDBJ databases">
        <title>Draft genome sequence of Robertkochia marina CC-AMO-30D.</title>
        <authorList>
            <person name="Hameed A."/>
            <person name="Lin S.-Y."/>
            <person name="Shahina M."/>
            <person name="Lai W.-A."/>
            <person name="Young C.-C."/>
        </authorList>
    </citation>
    <scope>NUCLEOTIDE SEQUENCE [LARGE SCALE GENOMIC DNA]</scope>
    <source>
        <strain evidence="9 10">CC-AMO-30D</strain>
    </source>
</reference>
<evidence type="ECO:0000256" key="6">
    <source>
        <dbReference type="SAM" id="SignalP"/>
    </source>
</evidence>
<keyword evidence="10" id="KW-1185">Reference proteome</keyword>
<evidence type="ECO:0000313" key="10">
    <source>
        <dbReference type="Proteomes" id="UP000305939"/>
    </source>
</evidence>
<name>A0A4S3M3L3_9FLAO</name>
<dbReference type="OrthoDB" id="5694214at2"/>
<dbReference type="Gene3D" id="1.25.40.390">
    <property type="match status" value="1"/>
</dbReference>
<evidence type="ECO:0000256" key="5">
    <source>
        <dbReference type="ARBA" id="ARBA00023237"/>
    </source>
</evidence>
<sequence>MRKMNFKPLFLTLLAVGFASCTDLEIEETDSIFGSQSGEFTGVDAAGVLENVYNDVRGQLENQADLYAMAEVSTDEFLVPTRGTDWGDNGVWRTLHSHTWDANHQFVRAVWNNMNRNVFNASAVIDSKSNPTTQEVAEAKFLRAYSMFWVVDLYGQAPFRDVNSDNTELPVILSRTEATDFIIQDLEEAIQDLPDAPAGGSNRATAEAAKFLLAKVLLNRHVYNGSGTPDNADMNRVVTLVDEIEGAGFSLHNGDYFELFTDAQDTETIWYVTASVGNQMWNGLHYKQNSPDNEGGGWNGFSTIAEFYDLFEGDPNINVPGSGQEPRRGFVPTDGSNLGIGYGFLIGQQYDQDGNAMTDRPGNPLIFTKELPGLLGNDERTGIRVIKYHPENGAFAGHKVIFRFADAHLMRAEAEWYMGADITADVNALRTLRGASALGSVGAQELLDERGREFYAEFWRRNDLIRFGQFTNEWSYKEISGDDTKVLYPIPSTALSSNPNLVQNPGY</sequence>
<comment type="caution">
    <text evidence="9">The sequence shown here is derived from an EMBL/GenBank/DDBJ whole genome shotgun (WGS) entry which is preliminary data.</text>
</comment>
<evidence type="ECO:0000256" key="2">
    <source>
        <dbReference type="ARBA" id="ARBA00006275"/>
    </source>
</evidence>
<dbReference type="Pfam" id="PF14322">
    <property type="entry name" value="SusD-like_3"/>
    <property type="match status" value="1"/>
</dbReference>
<keyword evidence="3 6" id="KW-0732">Signal</keyword>
<accession>A0A4S3M3L3</accession>
<dbReference type="GO" id="GO:0009279">
    <property type="term" value="C:cell outer membrane"/>
    <property type="evidence" value="ECO:0007669"/>
    <property type="project" value="UniProtKB-SubCell"/>
</dbReference>
<dbReference type="Proteomes" id="UP000305939">
    <property type="component" value="Unassembled WGS sequence"/>
</dbReference>
<gene>
    <name evidence="9" type="ORF">E7Z59_05390</name>
</gene>
<dbReference type="InterPro" id="IPR012944">
    <property type="entry name" value="SusD_RagB_dom"/>
</dbReference>
<dbReference type="RefSeq" id="WP_136335252.1">
    <property type="nucleotide sequence ID" value="NZ_QXMP01000002.1"/>
</dbReference>
<protein>
    <submittedName>
        <fullName evidence="9">RagB/SusD family nutrient uptake outer membrane protein</fullName>
    </submittedName>
</protein>
<dbReference type="Pfam" id="PF07980">
    <property type="entry name" value="SusD_RagB"/>
    <property type="match status" value="1"/>
</dbReference>
<evidence type="ECO:0000256" key="3">
    <source>
        <dbReference type="ARBA" id="ARBA00022729"/>
    </source>
</evidence>
<keyword evidence="5" id="KW-0998">Cell outer membrane</keyword>
<comment type="similarity">
    <text evidence="2">Belongs to the SusD family.</text>
</comment>
<feature type="domain" description="SusD-like N-terminal" evidence="8">
    <location>
        <begin position="84"/>
        <end position="218"/>
    </location>
</feature>
<dbReference type="InterPro" id="IPR011990">
    <property type="entry name" value="TPR-like_helical_dom_sf"/>
</dbReference>
<evidence type="ECO:0000259" key="7">
    <source>
        <dbReference type="Pfam" id="PF07980"/>
    </source>
</evidence>
<proteinExistence type="inferred from homology"/>
<dbReference type="AlphaFoldDB" id="A0A4S3M3L3"/>